<dbReference type="Proteomes" id="UP000015102">
    <property type="component" value="Unassembled WGS sequence"/>
</dbReference>
<proteinExistence type="predicted"/>
<dbReference type="EMBL" id="CAQQ02012860">
    <property type="status" value="NOT_ANNOTATED_CDS"/>
    <property type="molecule type" value="Genomic_DNA"/>
</dbReference>
<evidence type="ECO:0000313" key="2">
    <source>
        <dbReference type="Proteomes" id="UP000015102"/>
    </source>
</evidence>
<dbReference type="STRING" id="36166.T1GS00"/>
<name>T1GS00_MEGSC</name>
<dbReference type="EnsemblMetazoa" id="MESCA006447-RA">
    <property type="protein sequence ID" value="MESCA006447-PA"/>
    <property type="gene ID" value="MESCA006447"/>
</dbReference>
<reference evidence="2" key="1">
    <citation type="submission" date="2013-02" db="EMBL/GenBank/DDBJ databases">
        <authorList>
            <person name="Hughes D."/>
        </authorList>
    </citation>
    <scope>NUCLEOTIDE SEQUENCE</scope>
    <source>
        <strain>Durham</strain>
        <strain evidence="2">NC isolate 2 -- Noor lab</strain>
    </source>
</reference>
<dbReference type="HOGENOM" id="CLU_1399488_0_0_1"/>
<protein>
    <submittedName>
        <fullName evidence="1">Uncharacterized protein</fullName>
    </submittedName>
</protein>
<reference evidence="1" key="2">
    <citation type="submission" date="2015-06" db="UniProtKB">
        <authorList>
            <consortium name="EnsemblMetazoa"/>
        </authorList>
    </citation>
    <scope>IDENTIFICATION</scope>
</reference>
<keyword evidence="2" id="KW-1185">Reference proteome</keyword>
<evidence type="ECO:0000313" key="1">
    <source>
        <dbReference type="EnsemblMetazoa" id="MESCA006447-PA"/>
    </source>
</evidence>
<sequence>QFNKLFSNCPVENSSGVFELNLKSQEAILSIGVYFIDSNFQYEEIILKYLLRISKSLPKAVWVDPPKWLDKDKIPTSEKFAFQFNSLLSQIIIHRPDLKDIILSSQVETLTVLSNIIKSSIDGKTICTPMILCKYIVPMFLGYCRSIGRTTPQLFLDNYDEKLKDNLFTRKFDCNLYPKVPKTETSVPAIENKPQ</sequence>
<organism evidence="1 2">
    <name type="scientific">Megaselia scalaris</name>
    <name type="common">Humpbacked fly</name>
    <name type="synonym">Phora scalaris</name>
    <dbReference type="NCBI Taxonomy" id="36166"/>
    <lineage>
        <taxon>Eukaryota</taxon>
        <taxon>Metazoa</taxon>
        <taxon>Ecdysozoa</taxon>
        <taxon>Arthropoda</taxon>
        <taxon>Hexapoda</taxon>
        <taxon>Insecta</taxon>
        <taxon>Pterygota</taxon>
        <taxon>Neoptera</taxon>
        <taxon>Endopterygota</taxon>
        <taxon>Diptera</taxon>
        <taxon>Brachycera</taxon>
        <taxon>Muscomorpha</taxon>
        <taxon>Platypezoidea</taxon>
        <taxon>Phoridae</taxon>
        <taxon>Megaseliini</taxon>
        <taxon>Megaselia</taxon>
    </lineage>
</organism>
<dbReference type="AlphaFoldDB" id="T1GS00"/>
<accession>T1GS00</accession>